<organism evidence="1 2">
    <name type="scientific">Pseudomonas gingeri</name>
    <dbReference type="NCBI Taxonomy" id="117681"/>
    <lineage>
        <taxon>Bacteria</taxon>
        <taxon>Pseudomonadati</taxon>
        <taxon>Pseudomonadota</taxon>
        <taxon>Gammaproteobacteria</taxon>
        <taxon>Pseudomonadales</taxon>
        <taxon>Pseudomonadaceae</taxon>
        <taxon>Pseudomonas</taxon>
    </lineage>
</organism>
<proteinExistence type="predicted"/>
<dbReference type="GO" id="GO:0016740">
    <property type="term" value="F:transferase activity"/>
    <property type="evidence" value="ECO:0007669"/>
    <property type="project" value="UniProtKB-KW"/>
</dbReference>
<gene>
    <name evidence="1" type="ORF">HX882_24725</name>
</gene>
<dbReference type="InterPro" id="IPR016181">
    <property type="entry name" value="Acyl_CoA_acyltransferase"/>
</dbReference>
<comment type="caution">
    <text evidence="1">The sequence shown here is derived from an EMBL/GenBank/DDBJ whole genome shotgun (WGS) entry which is preliminary data.</text>
</comment>
<name>A0A7Y7XHW8_9PSED</name>
<dbReference type="RefSeq" id="WP_177104857.1">
    <property type="nucleotide sequence ID" value="NZ_JACAOS010000015.1"/>
</dbReference>
<keyword evidence="1" id="KW-0808">Transferase</keyword>
<dbReference type="EMBL" id="JACAQB010000022">
    <property type="protein sequence ID" value="NWB99103.1"/>
    <property type="molecule type" value="Genomic_DNA"/>
</dbReference>
<protein>
    <submittedName>
        <fullName evidence="1">N-acetyltransferase</fullName>
    </submittedName>
</protein>
<reference evidence="1 2" key="1">
    <citation type="submission" date="2020-04" db="EMBL/GenBank/DDBJ databases">
        <title>Molecular characterization of pseudomonads from Agaricus bisporus reveal novel blotch 2 pathogens in Western Europe.</title>
        <authorList>
            <person name="Taparia T."/>
            <person name="Krijger M."/>
            <person name="Haynes E."/>
            <person name="Elpinstone J.G."/>
            <person name="Noble R."/>
            <person name="Van Der Wolf J."/>
        </authorList>
    </citation>
    <scope>NUCLEOTIDE SEQUENCE [LARGE SCALE GENOMIC DNA]</scope>
    <source>
        <strain evidence="1 2">H7001</strain>
    </source>
</reference>
<dbReference type="Proteomes" id="UP000539985">
    <property type="component" value="Unassembled WGS sequence"/>
</dbReference>
<dbReference type="AlphaFoldDB" id="A0A7Y7XHW8"/>
<sequence>MSKNRGNGYRYQILRSEARKAAQQWARENQNLIFRGIDTSKISYEPITHAAVEASSLWADEDTLYPWHEVHDWKQDDTRGFDVSLWFDQELCGLCYASPRKSKLCIKIVILEGKPDRTHPLRGAVAALALTALENYAVMIGCTYIEVQEPAVGAVRVYESLGFAFDPTGRLVIAVEQ</sequence>
<dbReference type="SUPFAM" id="SSF55729">
    <property type="entry name" value="Acyl-CoA N-acyltransferases (Nat)"/>
    <property type="match status" value="1"/>
</dbReference>
<dbReference type="Gene3D" id="3.40.630.30">
    <property type="match status" value="1"/>
</dbReference>
<evidence type="ECO:0000313" key="2">
    <source>
        <dbReference type="Proteomes" id="UP000539985"/>
    </source>
</evidence>
<evidence type="ECO:0000313" key="1">
    <source>
        <dbReference type="EMBL" id="NWB99103.1"/>
    </source>
</evidence>
<accession>A0A7Y7XHW8</accession>